<feature type="domain" description="Peptidase M17 leucyl aminopeptidase N-terminal" evidence="16">
    <location>
        <begin position="48"/>
        <end position="164"/>
    </location>
</feature>
<evidence type="ECO:0000256" key="7">
    <source>
        <dbReference type="ARBA" id="ARBA00023625"/>
    </source>
</evidence>
<evidence type="ECO:0000259" key="15">
    <source>
        <dbReference type="Pfam" id="PF00883"/>
    </source>
</evidence>
<organism evidence="17">
    <name type="scientific">Lygus hesperus</name>
    <name type="common">Western plant bug</name>
    <dbReference type="NCBI Taxonomy" id="30085"/>
    <lineage>
        <taxon>Eukaryota</taxon>
        <taxon>Metazoa</taxon>
        <taxon>Ecdysozoa</taxon>
        <taxon>Arthropoda</taxon>
        <taxon>Hexapoda</taxon>
        <taxon>Insecta</taxon>
        <taxon>Pterygota</taxon>
        <taxon>Neoptera</taxon>
        <taxon>Paraneoptera</taxon>
        <taxon>Hemiptera</taxon>
        <taxon>Heteroptera</taxon>
        <taxon>Panheteroptera</taxon>
        <taxon>Cimicomorpha</taxon>
        <taxon>Miridae</taxon>
        <taxon>Mirini</taxon>
        <taxon>Lygus</taxon>
    </lineage>
</organism>
<dbReference type="PANTHER" id="PTHR11963">
    <property type="entry name" value="LEUCINE AMINOPEPTIDASE-RELATED"/>
    <property type="match status" value="1"/>
</dbReference>
<evidence type="ECO:0000313" key="18">
    <source>
        <dbReference type="EMBL" id="JAG63026.1"/>
    </source>
</evidence>
<dbReference type="Pfam" id="PF02789">
    <property type="entry name" value="Peptidase_M17_N"/>
    <property type="match status" value="1"/>
</dbReference>
<proteinExistence type="inferred from homology"/>
<dbReference type="AlphaFoldDB" id="A0A0A9XHW0"/>
<comment type="catalytic activity">
    <reaction evidence="6">
        <text>an S-substituted L-cysteinylglycine + H2O = an S-substituted L-cysteine + glycine</text>
        <dbReference type="Rhea" id="RHEA:60444"/>
        <dbReference type="ChEBI" id="CHEBI:15377"/>
        <dbReference type="ChEBI" id="CHEBI:57305"/>
        <dbReference type="ChEBI" id="CHEBI:58717"/>
        <dbReference type="ChEBI" id="CHEBI:143103"/>
        <dbReference type="EC" id="3.4.13.23"/>
    </reaction>
    <physiologicalReaction direction="left-to-right" evidence="6">
        <dbReference type="Rhea" id="RHEA:60445"/>
    </physiologicalReaction>
</comment>
<evidence type="ECO:0000313" key="17">
    <source>
        <dbReference type="EMBL" id="JAG20317.1"/>
    </source>
</evidence>
<dbReference type="InterPro" id="IPR000819">
    <property type="entry name" value="Peptidase_M17_C"/>
</dbReference>
<dbReference type="GO" id="GO:0070006">
    <property type="term" value="F:metalloaminopeptidase activity"/>
    <property type="evidence" value="ECO:0007669"/>
    <property type="project" value="InterPro"/>
</dbReference>
<comment type="catalytic activity">
    <reaction evidence="13">
        <text>S-benzyl-L-cysteinylglycine + H2O = S-benzyl-L-cysteine + glycine</text>
        <dbReference type="Rhea" id="RHEA:62568"/>
        <dbReference type="ChEBI" id="CHEBI:15377"/>
        <dbReference type="ChEBI" id="CHEBI:57305"/>
        <dbReference type="ChEBI" id="CHEBI:145802"/>
        <dbReference type="ChEBI" id="CHEBI:145803"/>
    </reaction>
    <physiologicalReaction direction="left-to-right" evidence="13">
        <dbReference type="Rhea" id="RHEA:62569"/>
    </physiologicalReaction>
</comment>
<comment type="catalytic activity">
    <reaction evidence="14">
        <text>L-cysteinylglycine + H2O = L-cysteine + glycine</text>
        <dbReference type="Rhea" id="RHEA:28783"/>
        <dbReference type="ChEBI" id="CHEBI:15377"/>
        <dbReference type="ChEBI" id="CHEBI:35235"/>
        <dbReference type="ChEBI" id="CHEBI:57305"/>
        <dbReference type="ChEBI" id="CHEBI:61694"/>
    </reaction>
    <physiologicalReaction direction="left-to-right" evidence="14">
        <dbReference type="Rhea" id="RHEA:28784"/>
    </physiologicalReaction>
</comment>
<dbReference type="CDD" id="cd00433">
    <property type="entry name" value="Peptidase_M17"/>
    <property type="match status" value="1"/>
</dbReference>
<feature type="domain" description="Cytosol aminopeptidase" evidence="15">
    <location>
        <begin position="195"/>
        <end position="508"/>
    </location>
</feature>
<evidence type="ECO:0000256" key="6">
    <source>
        <dbReference type="ARBA" id="ARBA00023511"/>
    </source>
</evidence>
<dbReference type="GO" id="GO:0006508">
    <property type="term" value="P:proteolysis"/>
    <property type="evidence" value="ECO:0007669"/>
    <property type="project" value="UniProtKB-KW"/>
</dbReference>
<accession>A0A0A9XHW0</accession>
<evidence type="ECO:0000256" key="5">
    <source>
        <dbReference type="ARBA" id="ARBA00022801"/>
    </source>
</evidence>
<reference evidence="18" key="3">
    <citation type="submission" date="2014-09" db="EMBL/GenBank/DDBJ databases">
        <authorList>
            <person name="Magalhaes I.L.F."/>
            <person name="Oliveira U."/>
            <person name="Santos F.R."/>
            <person name="Vidigal T.H.D.A."/>
            <person name="Brescovit A.D."/>
            <person name="Santos A.J."/>
        </authorList>
    </citation>
    <scope>NUCLEOTIDE SEQUENCE</scope>
</reference>
<evidence type="ECO:0000256" key="14">
    <source>
        <dbReference type="ARBA" id="ARBA00049107"/>
    </source>
</evidence>
<dbReference type="EMBL" id="GBRD01002795">
    <property type="protein sequence ID" value="JAG63026.1"/>
    <property type="molecule type" value="Transcribed_RNA"/>
</dbReference>
<dbReference type="InterPro" id="IPR008283">
    <property type="entry name" value="Peptidase_M17_N"/>
</dbReference>
<evidence type="ECO:0000256" key="2">
    <source>
        <dbReference type="ARBA" id="ARBA00014190"/>
    </source>
</evidence>
<dbReference type="EC" id="3.4.13.23" evidence="7"/>
<evidence type="ECO:0000256" key="9">
    <source>
        <dbReference type="ARBA" id="ARBA00030930"/>
    </source>
</evidence>
<dbReference type="Gene3D" id="3.40.220.10">
    <property type="entry name" value="Leucine Aminopeptidase, subunit E, domain 1"/>
    <property type="match status" value="1"/>
</dbReference>
<evidence type="ECO:0000256" key="3">
    <source>
        <dbReference type="ARBA" id="ARBA00022438"/>
    </source>
</evidence>
<evidence type="ECO:0000256" key="8">
    <source>
        <dbReference type="ARBA" id="ARBA00029605"/>
    </source>
</evidence>
<keyword evidence="4" id="KW-0645">Protease</keyword>
<evidence type="ECO:0000256" key="10">
    <source>
        <dbReference type="ARBA" id="ARBA00030997"/>
    </source>
</evidence>
<dbReference type="PRINTS" id="PR00481">
    <property type="entry name" value="LAMNOPPTDASE"/>
</dbReference>
<reference evidence="17" key="1">
    <citation type="journal article" date="2014" name="PLoS ONE">
        <title>Transcriptome-Based Identification of ABC Transporters in the Western Tarnished Plant Bug Lygus hesperus.</title>
        <authorList>
            <person name="Hull J.J."/>
            <person name="Chaney K."/>
            <person name="Geib S.M."/>
            <person name="Fabrick J.A."/>
            <person name="Brent C.S."/>
            <person name="Walsh D."/>
            <person name="Lavine L.C."/>
        </authorList>
    </citation>
    <scope>NUCLEOTIDE SEQUENCE</scope>
</reference>
<evidence type="ECO:0000256" key="11">
    <source>
        <dbReference type="ARBA" id="ARBA00031564"/>
    </source>
</evidence>
<dbReference type="GO" id="GO:0005737">
    <property type="term" value="C:cytoplasm"/>
    <property type="evidence" value="ECO:0007669"/>
    <property type="project" value="InterPro"/>
</dbReference>
<dbReference type="Pfam" id="PF00883">
    <property type="entry name" value="Peptidase_M17"/>
    <property type="match status" value="1"/>
</dbReference>
<evidence type="ECO:0000256" key="12">
    <source>
        <dbReference type="ARBA" id="ARBA00045966"/>
    </source>
</evidence>
<comment type="similarity">
    <text evidence="1">Belongs to the peptidase M17 family.</text>
</comment>
<gene>
    <name evidence="17" type="primary">LAP3_6</name>
    <name evidence="17" type="ORF">CM83_24458</name>
</gene>
<evidence type="ECO:0000259" key="16">
    <source>
        <dbReference type="Pfam" id="PF02789"/>
    </source>
</evidence>
<name>A0A0A9XHW0_LYGHE</name>
<dbReference type="Gene3D" id="3.40.630.10">
    <property type="entry name" value="Zn peptidases"/>
    <property type="match status" value="1"/>
</dbReference>
<evidence type="ECO:0000256" key="1">
    <source>
        <dbReference type="ARBA" id="ARBA00009528"/>
    </source>
</evidence>
<keyword evidence="3 17" id="KW-0031">Aminopeptidase</keyword>
<dbReference type="InterPro" id="IPR011356">
    <property type="entry name" value="Leucine_aapep/pepB"/>
</dbReference>
<evidence type="ECO:0000256" key="4">
    <source>
        <dbReference type="ARBA" id="ARBA00022670"/>
    </source>
</evidence>
<dbReference type="SUPFAM" id="SSF53187">
    <property type="entry name" value="Zn-dependent exopeptidases"/>
    <property type="match status" value="1"/>
</dbReference>
<dbReference type="SUPFAM" id="SSF52949">
    <property type="entry name" value="Macro domain-like"/>
    <property type="match status" value="1"/>
</dbReference>
<evidence type="ECO:0000256" key="13">
    <source>
        <dbReference type="ARBA" id="ARBA00047881"/>
    </source>
</evidence>
<dbReference type="EMBL" id="GBHO01023287">
    <property type="protein sequence ID" value="JAG20317.1"/>
    <property type="molecule type" value="Transcribed_RNA"/>
</dbReference>
<protein>
    <recommendedName>
        <fullName evidence="2">Cytosol aminopeptidase</fullName>
        <ecNumber evidence="7">3.4.13.23</ecNumber>
    </recommendedName>
    <alternativeName>
        <fullName evidence="10">Cysteinylglycine-S-conjugate dipeptidase</fullName>
    </alternativeName>
    <alternativeName>
        <fullName evidence="11">Leucine aminopeptidase 3</fullName>
    </alternativeName>
    <alternativeName>
        <fullName evidence="9">Proline aminopeptidase</fullName>
    </alternativeName>
    <alternativeName>
        <fullName evidence="8">Prolyl aminopeptidase</fullName>
    </alternativeName>
</protein>
<dbReference type="PANTHER" id="PTHR11963:SF16">
    <property type="entry name" value="CYTOSOL AMINOPEPTIDASE"/>
    <property type="match status" value="1"/>
</dbReference>
<dbReference type="InterPro" id="IPR043472">
    <property type="entry name" value="Macro_dom-like"/>
</dbReference>
<keyword evidence="5" id="KW-0378">Hydrolase</keyword>
<sequence>MHCKLILRGRLPRCLSLQFRFAGDCLASSTRKGVVLGAYDGCSSGEIKLTPTGLKLDEETGGKLRMVTKDGAGIRKGTAQVFTNLHPDYYSVAIAGLGPEGVGVNEPEVLDECKENIRWAAATGARALQESGVHTVFVEAFTNAEAAAEGSILSVWKYQELKSRSEQQPVTKVDLFEDTDRDGWARGQLKAESQNLARKIEETPGNLMTPLTVAQIAIDVLCPCGVQVEVRDKDWLGSERNFSALLTVAKGSCEDPVLLELAYCGGEAEEKPVVFVGKGVTFDSGGLCLGECEGMSKYKGDLAGAAVIIALFKAVASMALPINLRAFIPLCESMIGGMSVKPGDAVQGLNGKTVVIEDTHLEGRVIMMDPMTYSANVHPCLITTVGTMTSGIKWSIGSGPSGVFTNSHPVWREINRAGMESGDRVWRLPLWKYYTRKVTSFTNIDVHNVGKKVGAATCLGAAFLQEFKPPKVDMLHFDISGTGMISTGVGAPYLKKGLMTGRPVRTLVQFLYQIACPHSKGDEC</sequence>
<dbReference type="GO" id="GO:0030145">
    <property type="term" value="F:manganese ion binding"/>
    <property type="evidence" value="ECO:0007669"/>
    <property type="project" value="InterPro"/>
</dbReference>
<reference evidence="17" key="2">
    <citation type="submission" date="2014-07" db="EMBL/GenBank/DDBJ databases">
        <authorList>
            <person name="Hull J."/>
        </authorList>
    </citation>
    <scope>NUCLEOTIDE SEQUENCE</scope>
</reference>
<comment type="function">
    <text evidence="12">Cytosolic metallopeptidase that catalyzes the removal of unsubstituted N-terminal hydrophobic amino acids from various peptides. The presence of Zn(2+) ions is essential for the peptidase activity, and the association with other cofactors can modulate the substrate spectificity of the enzyme. For instance, in the presence of Mn(2+), it displays a specific Cys-Gly hydrolyzing activity of Cys-Gly-S-conjugates. Involved in the metabolism of glutathione and in the degradation of glutathione S-conjugates, which may play a role in the control of the cell redox status.</text>
</comment>